<keyword evidence="3" id="KW-0645">Protease</keyword>
<evidence type="ECO:0000256" key="5">
    <source>
        <dbReference type="ARBA" id="ARBA00022801"/>
    </source>
</evidence>
<feature type="transmembrane region" description="Helical" evidence="9">
    <location>
        <begin position="120"/>
        <end position="146"/>
    </location>
</feature>
<organism evidence="10 11">
    <name type="scientific">Streptomyces pathocidini</name>
    <dbReference type="NCBI Taxonomy" id="1650571"/>
    <lineage>
        <taxon>Bacteria</taxon>
        <taxon>Bacillati</taxon>
        <taxon>Actinomycetota</taxon>
        <taxon>Actinomycetes</taxon>
        <taxon>Kitasatosporales</taxon>
        <taxon>Streptomycetaceae</taxon>
        <taxon>Streptomyces</taxon>
    </lineage>
</organism>
<protein>
    <submittedName>
        <fullName evidence="10">Exosortase/archaeosortase family protein</fullName>
    </submittedName>
</protein>
<dbReference type="InterPro" id="IPR026392">
    <property type="entry name" value="Exo/Archaeosortase_dom"/>
</dbReference>
<keyword evidence="4 9" id="KW-0812">Transmembrane</keyword>
<accession>A0ABW7ULE5</accession>
<feature type="region of interest" description="Disordered" evidence="8">
    <location>
        <begin position="188"/>
        <end position="211"/>
    </location>
</feature>
<evidence type="ECO:0000256" key="3">
    <source>
        <dbReference type="ARBA" id="ARBA00022670"/>
    </source>
</evidence>
<dbReference type="NCBIfam" id="TIGR04178">
    <property type="entry name" value="exo_archaeo"/>
    <property type="match status" value="1"/>
</dbReference>
<keyword evidence="6 9" id="KW-1133">Transmembrane helix</keyword>
<feature type="transmembrane region" description="Helical" evidence="9">
    <location>
        <begin position="85"/>
        <end position="111"/>
    </location>
</feature>
<keyword evidence="2" id="KW-1003">Cell membrane</keyword>
<keyword evidence="7 9" id="KW-0472">Membrane</keyword>
<sequence length="211" mass="22462">MTANAVGEASASPPSRHSRVYKSLSRATGVLLIGGAVALIWLNTEYRISEAHVTAWLVESVSDLRVVALSDRPILHFTADGMTFLGIQLALACSTALLVAPLWLISGFLFLSASRTYVRLLAACAVGTAILYAFNMVRLSVILFLYTAHGKAGLEWAHVFIGSVIMIVGACIALFVYLRIMVGRRSRKNGLPSTGSPPAPGNDNSLGGHHA</sequence>
<feature type="transmembrane region" description="Helical" evidence="9">
    <location>
        <begin position="24"/>
        <end position="42"/>
    </location>
</feature>
<evidence type="ECO:0000256" key="1">
    <source>
        <dbReference type="ARBA" id="ARBA00004651"/>
    </source>
</evidence>
<keyword evidence="5" id="KW-0378">Hydrolase</keyword>
<comment type="caution">
    <text evidence="10">The sequence shown here is derived from an EMBL/GenBank/DDBJ whole genome shotgun (WGS) entry which is preliminary data.</text>
</comment>
<dbReference type="RefSeq" id="WP_398718029.1">
    <property type="nucleotide sequence ID" value="NZ_JBIRWE010000001.1"/>
</dbReference>
<evidence type="ECO:0000256" key="9">
    <source>
        <dbReference type="SAM" id="Phobius"/>
    </source>
</evidence>
<dbReference type="Proteomes" id="UP001611548">
    <property type="component" value="Unassembled WGS sequence"/>
</dbReference>
<keyword evidence="11" id="KW-1185">Reference proteome</keyword>
<proteinExistence type="predicted"/>
<evidence type="ECO:0000313" key="11">
    <source>
        <dbReference type="Proteomes" id="UP001611548"/>
    </source>
</evidence>
<dbReference type="EMBL" id="JBIRWE010000001">
    <property type="protein sequence ID" value="MFI1963484.1"/>
    <property type="molecule type" value="Genomic_DNA"/>
</dbReference>
<evidence type="ECO:0000256" key="4">
    <source>
        <dbReference type="ARBA" id="ARBA00022692"/>
    </source>
</evidence>
<name>A0ABW7ULE5_9ACTN</name>
<reference evidence="10 11" key="1">
    <citation type="submission" date="2024-10" db="EMBL/GenBank/DDBJ databases">
        <title>The Natural Products Discovery Center: Release of the First 8490 Sequenced Strains for Exploring Actinobacteria Biosynthetic Diversity.</title>
        <authorList>
            <person name="Kalkreuter E."/>
            <person name="Kautsar S.A."/>
            <person name="Yang D."/>
            <person name="Bader C.D."/>
            <person name="Teijaro C.N."/>
            <person name="Fluegel L."/>
            <person name="Davis C.M."/>
            <person name="Simpson J.R."/>
            <person name="Lauterbach L."/>
            <person name="Steele A.D."/>
            <person name="Gui C."/>
            <person name="Meng S."/>
            <person name="Li G."/>
            <person name="Viehrig K."/>
            <person name="Ye F."/>
            <person name="Su P."/>
            <person name="Kiefer A.F."/>
            <person name="Nichols A."/>
            <person name="Cepeda A.J."/>
            <person name="Yan W."/>
            <person name="Fan B."/>
            <person name="Jiang Y."/>
            <person name="Adhikari A."/>
            <person name="Zheng C.-J."/>
            <person name="Schuster L."/>
            <person name="Cowan T.M."/>
            <person name="Smanski M.J."/>
            <person name="Chevrette M.G."/>
            <person name="De Carvalho L.P.S."/>
            <person name="Shen B."/>
        </authorList>
    </citation>
    <scope>NUCLEOTIDE SEQUENCE [LARGE SCALE GENOMIC DNA]</scope>
    <source>
        <strain evidence="10 11">NPDC020327</strain>
    </source>
</reference>
<evidence type="ECO:0000256" key="8">
    <source>
        <dbReference type="SAM" id="MobiDB-lite"/>
    </source>
</evidence>
<evidence type="ECO:0000256" key="6">
    <source>
        <dbReference type="ARBA" id="ARBA00022989"/>
    </source>
</evidence>
<feature type="transmembrane region" description="Helical" evidence="9">
    <location>
        <begin position="158"/>
        <end position="178"/>
    </location>
</feature>
<comment type="subcellular location">
    <subcellularLocation>
        <location evidence="1">Cell membrane</location>
        <topology evidence="1">Multi-pass membrane protein</topology>
    </subcellularLocation>
</comment>
<evidence type="ECO:0000256" key="7">
    <source>
        <dbReference type="ARBA" id="ARBA00023136"/>
    </source>
</evidence>
<evidence type="ECO:0000256" key="2">
    <source>
        <dbReference type="ARBA" id="ARBA00022475"/>
    </source>
</evidence>
<gene>
    <name evidence="10" type="ORF">ACH429_04985</name>
</gene>
<evidence type="ECO:0000313" key="10">
    <source>
        <dbReference type="EMBL" id="MFI1963484.1"/>
    </source>
</evidence>